<sequence>MADIAVGRRQGVAARATTDTAARSATASTHQRDNRDGWLFLAPYLVLFTVFVLLPLGWGIWISLHDYDYTLPDKPFVGFDNYAGLLTGDSAFAATFWQAMRGTGIFTLASVPLLLVLPLLVALMMNLKFKGRNFFRAIYFAPYVLGVAVVAVLWRYLLDTNIGLVNQYLGAVGLDSTIPWLTQLPWGWISLVGVTVWWTIGFNAVIYLAALQDISPELYEAAKMDGASALQRFRNVTLPGLRPVLLFVTSVTIIASVNMFGQSFLMTQGGPGTETRTAIYQIADTGLTNFNSGMASAMSMIFTVFLAIVSILVFVLFREREAKRSTTTEGDA</sequence>
<dbReference type="OrthoDB" id="9805974at2"/>
<keyword evidence="10" id="KW-1185">Reference proteome</keyword>
<dbReference type="CDD" id="cd06261">
    <property type="entry name" value="TM_PBP2"/>
    <property type="match status" value="1"/>
</dbReference>
<comment type="caution">
    <text evidence="9">The sequence shown here is derived from an EMBL/GenBank/DDBJ whole genome shotgun (WGS) entry which is preliminary data.</text>
</comment>
<dbReference type="SUPFAM" id="SSF161098">
    <property type="entry name" value="MetI-like"/>
    <property type="match status" value="1"/>
</dbReference>
<dbReference type="Pfam" id="PF00528">
    <property type="entry name" value="BPD_transp_1"/>
    <property type="match status" value="1"/>
</dbReference>
<dbReference type="PANTHER" id="PTHR30193">
    <property type="entry name" value="ABC TRANSPORTER PERMEASE PROTEIN"/>
    <property type="match status" value="1"/>
</dbReference>
<feature type="transmembrane region" description="Helical" evidence="7">
    <location>
        <begin position="38"/>
        <end position="61"/>
    </location>
</feature>
<evidence type="ECO:0000313" key="10">
    <source>
        <dbReference type="Proteomes" id="UP000029833"/>
    </source>
</evidence>
<evidence type="ECO:0000256" key="4">
    <source>
        <dbReference type="ARBA" id="ARBA00022692"/>
    </source>
</evidence>
<comment type="similarity">
    <text evidence="7">Belongs to the binding-protein-dependent transport system permease family.</text>
</comment>
<evidence type="ECO:0000256" key="7">
    <source>
        <dbReference type="RuleBase" id="RU363032"/>
    </source>
</evidence>
<dbReference type="PANTHER" id="PTHR30193:SF41">
    <property type="entry name" value="DIACETYLCHITOBIOSE UPTAKE SYSTEM PERMEASE PROTEIN NGCF"/>
    <property type="match status" value="1"/>
</dbReference>
<feature type="transmembrane region" description="Helical" evidence="7">
    <location>
        <begin position="186"/>
        <end position="210"/>
    </location>
</feature>
<dbReference type="AlphaFoldDB" id="A0A0A0B5X0"/>
<keyword evidence="5 7" id="KW-1133">Transmembrane helix</keyword>
<keyword evidence="3" id="KW-1003">Cell membrane</keyword>
<feature type="transmembrane region" description="Helical" evidence="7">
    <location>
        <begin position="244"/>
        <end position="265"/>
    </location>
</feature>
<organism evidence="9 10">
    <name type="scientific">Cellulomonas cellasea DSM 20118</name>
    <dbReference type="NCBI Taxonomy" id="1408250"/>
    <lineage>
        <taxon>Bacteria</taxon>
        <taxon>Bacillati</taxon>
        <taxon>Actinomycetota</taxon>
        <taxon>Actinomycetes</taxon>
        <taxon>Micrococcales</taxon>
        <taxon>Cellulomonadaceae</taxon>
        <taxon>Cellulomonas</taxon>
    </lineage>
</organism>
<name>A0A0A0B5X0_9CELL</name>
<keyword evidence="6 7" id="KW-0472">Membrane</keyword>
<dbReference type="STRING" id="1408250.Q760_00700"/>
<dbReference type="Gene3D" id="1.10.3720.10">
    <property type="entry name" value="MetI-like"/>
    <property type="match status" value="1"/>
</dbReference>
<feature type="transmembrane region" description="Helical" evidence="7">
    <location>
        <begin position="137"/>
        <end position="157"/>
    </location>
</feature>
<evidence type="ECO:0000256" key="2">
    <source>
        <dbReference type="ARBA" id="ARBA00022448"/>
    </source>
</evidence>
<evidence type="ECO:0000259" key="8">
    <source>
        <dbReference type="PROSITE" id="PS50928"/>
    </source>
</evidence>
<keyword evidence="2 7" id="KW-0813">Transport</keyword>
<dbReference type="EMBL" id="AXNT01000099">
    <property type="protein sequence ID" value="KGM01547.1"/>
    <property type="molecule type" value="Genomic_DNA"/>
</dbReference>
<evidence type="ECO:0000256" key="5">
    <source>
        <dbReference type="ARBA" id="ARBA00022989"/>
    </source>
</evidence>
<evidence type="ECO:0000256" key="6">
    <source>
        <dbReference type="ARBA" id="ARBA00023136"/>
    </source>
</evidence>
<gene>
    <name evidence="9" type="ORF">Q760_00700</name>
</gene>
<accession>A0A0A0B5X0</accession>
<dbReference type="InterPro" id="IPR035906">
    <property type="entry name" value="MetI-like_sf"/>
</dbReference>
<dbReference type="InterPro" id="IPR000515">
    <property type="entry name" value="MetI-like"/>
</dbReference>
<dbReference type="RefSeq" id="WP_052104265.1">
    <property type="nucleotide sequence ID" value="NZ_AXNT01000099.1"/>
</dbReference>
<feature type="transmembrane region" description="Helical" evidence="7">
    <location>
        <begin position="105"/>
        <end position="125"/>
    </location>
</feature>
<evidence type="ECO:0000256" key="3">
    <source>
        <dbReference type="ARBA" id="ARBA00022475"/>
    </source>
</evidence>
<dbReference type="GO" id="GO:0005886">
    <property type="term" value="C:plasma membrane"/>
    <property type="evidence" value="ECO:0007669"/>
    <property type="project" value="UniProtKB-SubCell"/>
</dbReference>
<reference evidence="9 10" key="1">
    <citation type="submission" date="2013-10" db="EMBL/GenBank/DDBJ databases">
        <authorList>
            <person name="Wang G."/>
            <person name="Zhuang W."/>
        </authorList>
    </citation>
    <scope>NUCLEOTIDE SEQUENCE [LARGE SCALE GENOMIC DNA]</scope>
    <source>
        <strain evidence="9 10">DSM 20118</strain>
    </source>
</reference>
<keyword evidence="4 7" id="KW-0812">Transmembrane</keyword>
<dbReference type="GO" id="GO:0055085">
    <property type="term" value="P:transmembrane transport"/>
    <property type="evidence" value="ECO:0007669"/>
    <property type="project" value="InterPro"/>
</dbReference>
<evidence type="ECO:0000313" key="9">
    <source>
        <dbReference type="EMBL" id="KGM01547.1"/>
    </source>
</evidence>
<proteinExistence type="inferred from homology"/>
<dbReference type="InterPro" id="IPR051393">
    <property type="entry name" value="ABC_transporter_permease"/>
</dbReference>
<protein>
    <submittedName>
        <fullName evidence="9">ABC transporter permease</fullName>
    </submittedName>
</protein>
<feature type="transmembrane region" description="Helical" evidence="7">
    <location>
        <begin position="297"/>
        <end position="317"/>
    </location>
</feature>
<comment type="subcellular location">
    <subcellularLocation>
        <location evidence="1 7">Cell membrane</location>
        <topology evidence="1 7">Multi-pass membrane protein</topology>
    </subcellularLocation>
</comment>
<feature type="domain" description="ABC transmembrane type-1" evidence="8">
    <location>
        <begin position="100"/>
        <end position="313"/>
    </location>
</feature>
<dbReference type="Proteomes" id="UP000029833">
    <property type="component" value="Unassembled WGS sequence"/>
</dbReference>
<evidence type="ECO:0000256" key="1">
    <source>
        <dbReference type="ARBA" id="ARBA00004651"/>
    </source>
</evidence>
<dbReference type="PROSITE" id="PS50928">
    <property type="entry name" value="ABC_TM1"/>
    <property type="match status" value="1"/>
</dbReference>